<dbReference type="EMBL" id="BAAALF010000008">
    <property type="protein sequence ID" value="GAA1220739.1"/>
    <property type="molecule type" value="Genomic_DNA"/>
</dbReference>
<keyword evidence="3" id="KW-1185">Reference proteome</keyword>
<evidence type="ECO:0000313" key="3">
    <source>
        <dbReference type="Proteomes" id="UP001500037"/>
    </source>
</evidence>
<comment type="caution">
    <text evidence="2">The sequence shown here is derived from an EMBL/GenBank/DDBJ whole genome shotgun (WGS) entry which is preliminary data.</text>
</comment>
<organism evidence="2 3">
    <name type="scientific">Kitasatospora nipponensis</name>
    <dbReference type="NCBI Taxonomy" id="258049"/>
    <lineage>
        <taxon>Bacteria</taxon>
        <taxon>Bacillati</taxon>
        <taxon>Actinomycetota</taxon>
        <taxon>Actinomycetes</taxon>
        <taxon>Kitasatosporales</taxon>
        <taxon>Streptomycetaceae</taxon>
        <taxon>Kitasatospora</taxon>
    </lineage>
</organism>
<protein>
    <submittedName>
        <fullName evidence="2">Uncharacterized protein</fullName>
    </submittedName>
</protein>
<name>A0ABP4GCF9_9ACTN</name>
<reference evidence="3" key="1">
    <citation type="journal article" date="2019" name="Int. J. Syst. Evol. Microbiol.">
        <title>The Global Catalogue of Microorganisms (GCM) 10K type strain sequencing project: providing services to taxonomists for standard genome sequencing and annotation.</title>
        <authorList>
            <consortium name="The Broad Institute Genomics Platform"/>
            <consortium name="The Broad Institute Genome Sequencing Center for Infectious Disease"/>
            <person name="Wu L."/>
            <person name="Ma J."/>
        </authorList>
    </citation>
    <scope>NUCLEOTIDE SEQUENCE [LARGE SCALE GENOMIC DNA]</scope>
    <source>
        <strain evidence="3">JCM 13004</strain>
    </source>
</reference>
<dbReference type="RefSeq" id="WP_344439328.1">
    <property type="nucleotide sequence ID" value="NZ_BAAALF010000008.1"/>
</dbReference>
<evidence type="ECO:0000313" key="2">
    <source>
        <dbReference type="EMBL" id="GAA1220739.1"/>
    </source>
</evidence>
<sequence length="490" mass="49529">MTSSRTSTRHRSRRRQRTVALSLGLGGVLTAGAALLGVSFAATTPPAQPNANCSLTVPADPLSAQGLATPYTLTATNAAQGPCHESNPDQSAFVQATVLDPATGALSVYNPLVIDKGTTPAIAPVLPTLPANAVVGIWFGYNGNTLSLRGQTSAAKCVGGTPNGQAFGQFAYCNAPAFFAAANTALGAGKLTIPPLGTGRDGRTCPTTRDFGLVDQDQSDNVTAEYLATGKGRTAQKTAKNSATLGGGRRMRNTTALLNGSDNLLLVDFVDPALGCTPWTAPDLADPGSKVTSLALDELQAAKFQTAPIALVPLNDPMVAENNRQSVRKANLYRSGVDQPPISATANGDPKAYCTNLAAVGRQRIALDQPFTVKVASPAAGVNLFDFLTQRLAGSLTSLGCQQAPPTPSASATPSATATPSASATPTPTASATPTASGTPSAKPSATATPSATGTPSTTALPTRPGTTATPTITPTIPVPSTAPPACCGQ</sequence>
<gene>
    <name evidence="2" type="ORF">GCM10009665_08570</name>
</gene>
<accession>A0ABP4GCF9</accession>
<feature type="compositionally biased region" description="Low complexity" evidence="1">
    <location>
        <begin position="409"/>
        <end position="476"/>
    </location>
</feature>
<feature type="region of interest" description="Disordered" evidence="1">
    <location>
        <begin position="399"/>
        <end position="490"/>
    </location>
</feature>
<dbReference type="Proteomes" id="UP001500037">
    <property type="component" value="Unassembled WGS sequence"/>
</dbReference>
<evidence type="ECO:0000256" key="1">
    <source>
        <dbReference type="SAM" id="MobiDB-lite"/>
    </source>
</evidence>
<proteinExistence type="predicted"/>